<dbReference type="GeneID" id="81461629"/>
<gene>
    <name evidence="2" type="ORF">N7517_004716</name>
</gene>
<dbReference type="EMBL" id="JAPZBT010000002">
    <property type="protein sequence ID" value="KAJ5372710.1"/>
    <property type="molecule type" value="Genomic_DNA"/>
</dbReference>
<comment type="caution">
    <text evidence="2">The sequence shown here is derived from an EMBL/GenBank/DDBJ whole genome shotgun (WGS) entry which is preliminary data.</text>
</comment>
<sequence length="138" mass="15996">MRTPRLNHEAEKEKAAAYRPIPSPDNTELEDLMRLRYRSTRRAYRRTSKLQDARGVMRSVACYGRGSTCKWSSSTRLPGRHPVATRTAGGGLLQQMLDLRGQELIDRRRERAIWTHVAYRMSRGCIGGSSRWTQRQMF</sequence>
<organism evidence="2 3">
    <name type="scientific">Penicillium concentricum</name>
    <dbReference type="NCBI Taxonomy" id="293559"/>
    <lineage>
        <taxon>Eukaryota</taxon>
        <taxon>Fungi</taxon>
        <taxon>Dikarya</taxon>
        <taxon>Ascomycota</taxon>
        <taxon>Pezizomycotina</taxon>
        <taxon>Eurotiomycetes</taxon>
        <taxon>Eurotiomycetidae</taxon>
        <taxon>Eurotiales</taxon>
        <taxon>Aspergillaceae</taxon>
        <taxon>Penicillium</taxon>
    </lineage>
</organism>
<feature type="compositionally biased region" description="Basic and acidic residues" evidence="1">
    <location>
        <begin position="1"/>
        <end position="16"/>
    </location>
</feature>
<evidence type="ECO:0000313" key="3">
    <source>
        <dbReference type="Proteomes" id="UP001147752"/>
    </source>
</evidence>
<dbReference type="AlphaFoldDB" id="A0A9W9S6D3"/>
<dbReference type="Proteomes" id="UP001147752">
    <property type="component" value="Unassembled WGS sequence"/>
</dbReference>
<name>A0A9W9S6D3_9EURO</name>
<feature type="region of interest" description="Disordered" evidence="1">
    <location>
        <begin position="1"/>
        <end position="24"/>
    </location>
</feature>
<reference evidence="2" key="2">
    <citation type="journal article" date="2023" name="IMA Fungus">
        <title>Comparative genomic study of the Penicillium genus elucidates a diverse pangenome and 15 lateral gene transfer events.</title>
        <authorList>
            <person name="Petersen C."/>
            <person name="Sorensen T."/>
            <person name="Nielsen M.R."/>
            <person name="Sondergaard T.E."/>
            <person name="Sorensen J.L."/>
            <person name="Fitzpatrick D.A."/>
            <person name="Frisvad J.C."/>
            <person name="Nielsen K.L."/>
        </authorList>
    </citation>
    <scope>NUCLEOTIDE SEQUENCE</scope>
    <source>
        <strain evidence="2">IBT 3081</strain>
    </source>
</reference>
<evidence type="ECO:0000313" key="2">
    <source>
        <dbReference type="EMBL" id="KAJ5372710.1"/>
    </source>
</evidence>
<reference evidence="2" key="1">
    <citation type="submission" date="2022-12" db="EMBL/GenBank/DDBJ databases">
        <authorList>
            <person name="Petersen C."/>
        </authorList>
    </citation>
    <scope>NUCLEOTIDE SEQUENCE</scope>
    <source>
        <strain evidence="2">IBT 3081</strain>
    </source>
</reference>
<dbReference type="RefSeq" id="XP_056578696.1">
    <property type="nucleotide sequence ID" value="XM_056722446.1"/>
</dbReference>
<keyword evidence="3" id="KW-1185">Reference proteome</keyword>
<evidence type="ECO:0000256" key="1">
    <source>
        <dbReference type="SAM" id="MobiDB-lite"/>
    </source>
</evidence>
<accession>A0A9W9S6D3</accession>
<proteinExistence type="predicted"/>
<protein>
    <submittedName>
        <fullName evidence="2">Uncharacterized protein</fullName>
    </submittedName>
</protein>